<feature type="region of interest" description="Disordered" evidence="1">
    <location>
        <begin position="89"/>
        <end position="120"/>
    </location>
</feature>
<dbReference type="EMBL" id="SSSN01000003">
    <property type="protein sequence ID" value="THG35849.1"/>
    <property type="molecule type" value="Genomic_DNA"/>
</dbReference>
<feature type="transmembrane region" description="Helical" evidence="2">
    <location>
        <begin position="28"/>
        <end position="47"/>
    </location>
</feature>
<organism evidence="3 4">
    <name type="scientific">Orlajensenia flava</name>
    <dbReference type="NCBI Taxonomy" id="2565934"/>
    <lineage>
        <taxon>Bacteria</taxon>
        <taxon>Bacillati</taxon>
        <taxon>Actinomycetota</taxon>
        <taxon>Actinomycetes</taxon>
        <taxon>Micrococcales</taxon>
        <taxon>Microbacteriaceae</taxon>
        <taxon>Orlajensenia</taxon>
    </lineage>
</organism>
<reference evidence="3 4" key="1">
    <citation type="submission" date="2019-04" db="EMBL/GenBank/DDBJ databases">
        <authorList>
            <person name="Jiang L."/>
        </authorList>
    </citation>
    <scope>NUCLEOTIDE SEQUENCE [LARGE SCALE GENOMIC DNA]</scope>
    <source>
        <strain evidence="3 4">YIM 131861</strain>
    </source>
</reference>
<feature type="compositionally biased region" description="Low complexity" evidence="1">
    <location>
        <begin position="102"/>
        <end position="118"/>
    </location>
</feature>
<dbReference type="AlphaFoldDB" id="A0A4S4FXS7"/>
<name>A0A4S4FXS7_9MICO</name>
<keyword evidence="2" id="KW-1133">Transmembrane helix</keyword>
<sequence>MAPYRAAVAIPDRPVRVPAKKAASRSRAVLFLFAFAASAAFVLVNVVDPYSGATASPYFHVVGSYSSAEVQALSVPARVDAAIQRDGYDVKAKPTPPPAPAEPASASSSGRAPAAGTPDPGSAKAIALDLVHARGWGDDEYSCLVALWNRESGWNVYASNPSGAYGIPQALPGSKMSSAGSDWESDAATQITWGLGYITGRYGSPCGAWAHSEDAGWY</sequence>
<evidence type="ECO:0000313" key="3">
    <source>
        <dbReference type="EMBL" id="THG35849.1"/>
    </source>
</evidence>
<dbReference type="InterPro" id="IPR023346">
    <property type="entry name" value="Lysozyme-like_dom_sf"/>
</dbReference>
<dbReference type="OrthoDB" id="9766277at2"/>
<evidence type="ECO:0000313" key="4">
    <source>
        <dbReference type="Proteomes" id="UP000307380"/>
    </source>
</evidence>
<keyword evidence="4" id="KW-1185">Reference proteome</keyword>
<accession>A0A4S4FXS7</accession>
<protein>
    <submittedName>
        <fullName evidence="3">Lytic transglycosylase domain-containing protein</fullName>
    </submittedName>
</protein>
<proteinExistence type="predicted"/>
<gene>
    <name evidence="3" type="ORF">E6C70_02660</name>
</gene>
<dbReference type="SUPFAM" id="SSF53955">
    <property type="entry name" value="Lysozyme-like"/>
    <property type="match status" value="1"/>
</dbReference>
<evidence type="ECO:0000256" key="1">
    <source>
        <dbReference type="SAM" id="MobiDB-lite"/>
    </source>
</evidence>
<evidence type="ECO:0000256" key="2">
    <source>
        <dbReference type="SAM" id="Phobius"/>
    </source>
</evidence>
<dbReference type="Proteomes" id="UP000307380">
    <property type="component" value="Unassembled WGS sequence"/>
</dbReference>
<comment type="caution">
    <text evidence="3">The sequence shown here is derived from an EMBL/GenBank/DDBJ whole genome shotgun (WGS) entry which is preliminary data.</text>
</comment>
<keyword evidence="2" id="KW-0812">Transmembrane</keyword>
<keyword evidence="2" id="KW-0472">Membrane</keyword>